<dbReference type="Pfam" id="PF01145">
    <property type="entry name" value="Band_7"/>
    <property type="match status" value="1"/>
</dbReference>
<dbReference type="Gene3D" id="3.30.479.30">
    <property type="entry name" value="Band 7 domain"/>
    <property type="match status" value="1"/>
</dbReference>
<evidence type="ECO:0000256" key="1">
    <source>
        <dbReference type="ARBA" id="ARBA00009658"/>
    </source>
</evidence>
<evidence type="ECO:0000313" key="4">
    <source>
        <dbReference type="EMBL" id="KJE93993.1"/>
    </source>
</evidence>
<keyword evidence="2" id="KW-0496">Mitochondrion</keyword>
<keyword evidence="5" id="KW-1185">Reference proteome</keyword>
<dbReference type="Proteomes" id="UP000008743">
    <property type="component" value="Unassembled WGS sequence"/>
</dbReference>
<dbReference type="EMBL" id="KE346366">
    <property type="protein sequence ID" value="KJE93993.1"/>
    <property type="molecule type" value="Genomic_DNA"/>
</dbReference>
<dbReference type="FunCoup" id="A0A0D2WRQ9">
    <property type="interactions" value="444"/>
</dbReference>
<dbReference type="SUPFAM" id="SSF117892">
    <property type="entry name" value="Band 7/SPFH domain"/>
    <property type="match status" value="1"/>
</dbReference>
<dbReference type="PRINTS" id="PR00679">
    <property type="entry name" value="PROHIBITIN"/>
</dbReference>
<dbReference type="GO" id="GO:0005743">
    <property type="term" value="C:mitochondrial inner membrane"/>
    <property type="evidence" value="ECO:0007669"/>
    <property type="project" value="UniProtKB-SubCell"/>
</dbReference>
<dbReference type="CDD" id="cd03401">
    <property type="entry name" value="SPFH_prohibitin"/>
    <property type="match status" value="1"/>
</dbReference>
<organism evidence="4 5">
    <name type="scientific">Capsaspora owczarzaki (strain ATCC 30864)</name>
    <dbReference type="NCBI Taxonomy" id="595528"/>
    <lineage>
        <taxon>Eukaryota</taxon>
        <taxon>Filasterea</taxon>
        <taxon>Capsaspora</taxon>
    </lineage>
</organism>
<dbReference type="InterPro" id="IPR036013">
    <property type="entry name" value="Band_7/SPFH_dom_sf"/>
</dbReference>
<dbReference type="GO" id="GO:0007005">
    <property type="term" value="P:mitochondrion organization"/>
    <property type="evidence" value="ECO:0007669"/>
    <property type="project" value="TreeGrafter"/>
</dbReference>
<dbReference type="SMART" id="SM00244">
    <property type="entry name" value="PHB"/>
    <property type="match status" value="1"/>
</dbReference>
<dbReference type="AlphaFoldDB" id="A0A0D2WRQ9"/>
<dbReference type="eggNOG" id="KOG3083">
    <property type="taxonomic scope" value="Eukaryota"/>
</dbReference>
<dbReference type="OrthoDB" id="275637at2759"/>
<evidence type="ECO:0000256" key="2">
    <source>
        <dbReference type="RuleBase" id="RU366048"/>
    </source>
</evidence>
<dbReference type="InParanoid" id="A0A0D2WRQ9"/>
<comment type="similarity">
    <text evidence="1 2">Belongs to the prohibitin family.</text>
</comment>
<name>A0A0D2WRQ9_CAPO3</name>
<dbReference type="STRING" id="595528.A0A0D2WRQ9"/>
<gene>
    <name evidence="4" type="ORF">CAOG_004699</name>
</gene>
<dbReference type="PANTHER" id="PTHR23222:SF0">
    <property type="entry name" value="PROHIBITIN 1"/>
    <property type="match status" value="1"/>
</dbReference>
<protein>
    <recommendedName>
        <fullName evidence="2">Prohibitin</fullName>
    </recommendedName>
</protein>
<dbReference type="RefSeq" id="XP_004347446.2">
    <property type="nucleotide sequence ID" value="XM_004347396.2"/>
</dbReference>
<accession>A0A0D2WRQ9</accession>
<proteinExistence type="inferred from homology"/>
<dbReference type="InterPro" id="IPR001107">
    <property type="entry name" value="Band_7"/>
</dbReference>
<feature type="domain" description="Band 7" evidence="3">
    <location>
        <begin position="26"/>
        <end position="187"/>
    </location>
</feature>
<evidence type="ECO:0000313" key="5">
    <source>
        <dbReference type="Proteomes" id="UP000008743"/>
    </source>
</evidence>
<keyword evidence="2" id="KW-0999">Mitochondrion inner membrane</keyword>
<comment type="subcellular location">
    <subcellularLocation>
        <location evidence="2">Mitochondrion inner membrane</location>
    </subcellularLocation>
</comment>
<dbReference type="FunFam" id="3.30.479.30:FF:000001">
    <property type="entry name" value="Prohibitin 2"/>
    <property type="match status" value="1"/>
</dbReference>
<dbReference type="PANTHER" id="PTHR23222">
    <property type="entry name" value="PROHIBITIN"/>
    <property type="match status" value="1"/>
</dbReference>
<evidence type="ECO:0000259" key="3">
    <source>
        <dbReference type="SMART" id="SM00244"/>
    </source>
</evidence>
<dbReference type="PhylomeDB" id="A0A0D2WRQ9"/>
<sequence length="268" mass="29136">MAAALVDKIMKLGLGLAIAGGVAQTALFNVEGGHRAVILDQFAGIKPDVFGEGTHFKVPYVQKPIFFDVRSQPRSIPTVTGSKDLQNVNITLRILYRPRIDQLPHIVKTLGPTYDEVVLPSIANEVLKSVVAQFDAGELITQRETVSARVREHLTSRAGEFNILLDDISITHLAFGKEFTAAVEMKQVAQQDAERARFVVELAEQNKLASIIRAEGDSKAAELGCHPLCKSPAPVSSSCARLTLPRKLAPPSRARVTWYTFPAATALS</sequence>
<reference evidence="5" key="1">
    <citation type="submission" date="2011-02" db="EMBL/GenBank/DDBJ databases">
        <title>The Genome Sequence of Capsaspora owczarzaki ATCC 30864.</title>
        <authorList>
            <person name="Russ C."/>
            <person name="Cuomo C."/>
            <person name="Burger G."/>
            <person name="Gray M.W."/>
            <person name="Holland P.W.H."/>
            <person name="King N."/>
            <person name="Lang F.B.F."/>
            <person name="Roger A.J."/>
            <person name="Ruiz-Trillo I."/>
            <person name="Young S.K."/>
            <person name="Zeng Q."/>
            <person name="Gargeya S."/>
            <person name="Alvarado L."/>
            <person name="Berlin A."/>
            <person name="Chapman S.B."/>
            <person name="Chen Z."/>
            <person name="Freedman E."/>
            <person name="Gellesch M."/>
            <person name="Goldberg J."/>
            <person name="Griggs A."/>
            <person name="Gujja S."/>
            <person name="Heilman E."/>
            <person name="Heiman D."/>
            <person name="Howarth C."/>
            <person name="Mehta T."/>
            <person name="Neiman D."/>
            <person name="Pearson M."/>
            <person name="Roberts A."/>
            <person name="Saif S."/>
            <person name="Shea T."/>
            <person name="Shenoy N."/>
            <person name="Sisk P."/>
            <person name="Stolte C."/>
            <person name="Sykes S."/>
            <person name="White J."/>
            <person name="Yandava C."/>
            <person name="Haas B."/>
            <person name="Nusbaum C."/>
            <person name="Birren B."/>
        </authorList>
    </citation>
    <scope>NUCLEOTIDE SEQUENCE</scope>
    <source>
        <strain evidence="5">ATCC 30864</strain>
    </source>
</reference>
<keyword evidence="2" id="KW-0472">Membrane</keyword>
<dbReference type="InterPro" id="IPR000163">
    <property type="entry name" value="Prohibitin"/>
</dbReference>